<dbReference type="EMBL" id="CP011564">
    <property type="protein sequence ID" value="ALG81383.1"/>
    <property type="molecule type" value="Genomic_DNA"/>
</dbReference>
<evidence type="ECO:0000313" key="6">
    <source>
        <dbReference type="Proteomes" id="UP000069906"/>
    </source>
</evidence>
<dbReference type="Proteomes" id="UP000060390">
    <property type="component" value="Chromosome"/>
</dbReference>
<feature type="domain" description="Luciferase-like" evidence="2">
    <location>
        <begin position="13"/>
        <end position="295"/>
    </location>
</feature>
<dbReference type="Proteomes" id="UP000069906">
    <property type="component" value="Chromosome"/>
</dbReference>
<keyword evidence="1" id="KW-0560">Oxidoreductase</keyword>
<dbReference type="HOGENOM" id="CLU_027853_5_0_2"/>
<dbReference type="Pfam" id="PF00296">
    <property type="entry name" value="Bac_luciferase"/>
    <property type="match status" value="1"/>
</dbReference>
<sequence length="327" mass="35222">MPIDLLLPHETERDVAELGIWAERLGYDGLWLGELWGASSVVRLTEIAARTEEIDIGTAILNVYSRTPAVLAMTAATLDDVSDGRFRLGVGTSTRKAVEDLHGMDWEAPNPVRRAHETIELTAAFLEGTGRVDYDGEVFTVEDFPSLDADVPIYHAALGTANRRVVGRLADGWIPHNVPFPELPSAYKHIRETMADAGRDASIDVAPFVPSAVAPDPEAARDVIRGHVAYYVGSGRGYEAAVAQRFPDGASAVADAWREGDRSRAVDRVSDEMVAALGVAGTPADARQQLRAIADIDCVDRPMVTIPSNADETVVDRTIEALAPSGE</sequence>
<organism evidence="3 6">
    <name type="scientific">Halanaeroarchaeum sulfurireducens</name>
    <dbReference type="NCBI Taxonomy" id="1604004"/>
    <lineage>
        <taxon>Archaea</taxon>
        <taxon>Methanobacteriati</taxon>
        <taxon>Methanobacteriota</taxon>
        <taxon>Stenosarchaea group</taxon>
        <taxon>Halobacteria</taxon>
        <taxon>Halobacteriales</taxon>
        <taxon>Halobacteriaceae</taxon>
        <taxon>Halanaeroarchaeum</taxon>
    </lineage>
</organism>
<dbReference type="SUPFAM" id="SSF51679">
    <property type="entry name" value="Bacterial luciferase-like"/>
    <property type="match status" value="1"/>
</dbReference>
<evidence type="ECO:0000313" key="4">
    <source>
        <dbReference type="EMBL" id="ALG81383.1"/>
    </source>
</evidence>
<reference evidence="5" key="2">
    <citation type="submission" date="2015-05" db="EMBL/GenBank/DDBJ databases">
        <title>Complete genome sequence of Halanaeroarchaeum sulfurireducens type strain M27-SA2, a sulfate-reducer haloarchaeon from marine anoxic lake Medee.</title>
        <authorList>
            <person name="Messina E."/>
            <person name="Kublanov I.V."/>
            <person name="Toshchakov S."/>
            <person name="Arcadi E."/>
            <person name="La Spada G."/>
            <person name="La Cono V."/>
            <person name="Yakimov M.M."/>
        </authorList>
    </citation>
    <scope>NUCLEOTIDE SEQUENCE [LARGE SCALE GENOMIC DNA]</scope>
    <source>
        <strain evidence="5">M27-SA2</strain>
    </source>
</reference>
<accession>A0A0F7P8B9</accession>
<dbReference type="KEGG" id="hsu:HLASF_0481"/>
<dbReference type="PANTHER" id="PTHR43244">
    <property type="match status" value="1"/>
</dbReference>
<dbReference type="PATRIC" id="fig|1604004.4.peg.504"/>
<dbReference type="OrthoDB" id="167712at2157"/>
<evidence type="ECO:0000256" key="1">
    <source>
        <dbReference type="ARBA" id="ARBA00023002"/>
    </source>
</evidence>
<dbReference type="GO" id="GO:0016705">
    <property type="term" value="F:oxidoreductase activity, acting on paired donors, with incorporation or reduction of molecular oxygen"/>
    <property type="evidence" value="ECO:0007669"/>
    <property type="project" value="InterPro"/>
</dbReference>
<name>A0A0F7P8B9_9EURY</name>
<dbReference type="EMBL" id="CP008874">
    <property type="protein sequence ID" value="AKH96982.1"/>
    <property type="molecule type" value="Genomic_DNA"/>
</dbReference>
<reference evidence="4 5" key="3">
    <citation type="journal article" date="2016" name="Stand. Genomic Sci.">
        <title>Complete genome sequence of 'Halanaeroarchaeum sulfurireducens' M27-SA2, a sulfur-reducing and acetate-oxidizing haloarchaeon from the deep-sea hypersaline anoxic lake Medee.</title>
        <authorList>
            <person name="Messina E."/>
            <person name="Sorokin D.Y."/>
            <person name="Kublanov I.V."/>
            <person name="Toshchakov S."/>
            <person name="Lopatina A."/>
            <person name="Arcadi E."/>
            <person name="Smedile F."/>
            <person name="La Spada G."/>
            <person name="La Cono V."/>
            <person name="Yakimov M.M."/>
        </authorList>
    </citation>
    <scope>NUCLEOTIDE SEQUENCE [LARGE SCALE GENOMIC DNA]</scope>
    <source>
        <strain evidence="4 5">M27-SA2</strain>
    </source>
</reference>
<protein>
    <submittedName>
        <fullName evidence="3">Luciferase-like protein</fullName>
    </submittedName>
</protein>
<dbReference type="GeneID" id="26009845"/>
<dbReference type="KEGG" id="hsf:HLASA_0478"/>
<reference evidence="3 6" key="1">
    <citation type="journal article" date="2015" name="ISME J.">
        <title>Elemental sulfur and acetate can support life of a novel strictly anaerobic haloarchaeon.</title>
        <authorList>
            <person name="Sorokin D.Y."/>
            <person name="Kublanov I.V."/>
            <person name="Gavrilov S.N."/>
            <person name="Rojo D."/>
            <person name="Roman P."/>
            <person name="Golyshin P.N."/>
            <person name="Slepak V.Z."/>
            <person name="Smedile F."/>
            <person name="Ferrer M."/>
            <person name="Messina E."/>
            <person name="La Cono V."/>
            <person name="Yakimov M.M."/>
        </authorList>
    </citation>
    <scope>NUCLEOTIDE SEQUENCE [LARGE SCALE GENOMIC DNA]</scope>
    <source>
        <strain evidence="3 6">HSR2</strain>
    </source>
</reference>
<dbReference type="PANTHER" id="PTHR43244:SF1">
    <property type="entry name" value="5,10-METHYLENETETRAHYDROMETHANOPTERIN REDUCTASE"/>
    <property type="match status" value="1"/>
</dbReference>
<dbReference type="Gene3D" id="3.20.20.30">
    <property type="entry name" value="Luciferase-like domain"/>
    <property type="match status" value="1"/>
</dbReference>
<dbReference type="InterPro" id="IPR036661">
    <property type="entry name" value="Luciferase-like_sf"/>
</dbReference>
<dbReference type="RefSeq" id="WP_050047799.1">
    <property type="nucleotide sequence ID" value="NZ_CP008874.1"/>
</dbReference>
<dbReference type="STRING" id="1604004.HLASA_0478"/>
<evidence type="ECO:0000259" key="2">
    <source>
        <dbReference type="Pfam" id="PF00296"/>
    </source>
</evidence>
<proteinExistence type="predicted"/>
<dbReference type="AlphaFoldDB" id="A0A0F7P8B9"/>
<evidence type="ECO:0000313" key="3">
    <source>
        <dbReference type="EMBL" id="AKH96982.1"/>
    </source>
</evidence>
<gene>
    <name evidence="4" type="ORF">HLASA_0478</name>
    <name evidence="3" type="ORF">HLASF_0481</name>
</gene>
<evidence type="ECO:0000313" key="5">
    <source>
        <dbReference type="Proteomes" id="UP000060390"/>
    </source>
</evidence>
<dbReference type="InterPro" id="IPR011251">
    <property type="entry name" value="Luciferase-like_dom"/>
</dbReference>
<dbReference type="InterPro" id="IPR050564">
    <property type="entry name" value="F420-G6PD/mer"/>
</dbReference>
<keyword evidence="6" id="KW-1185">Reference proteome</keyword>